<accession>A0AAD8YVR4</accession>
<name>A0AAD8YVR4_9TELE</name>
<comment type="caution">
    <text evidence="1">The sequence shown here is derived from an EMBL/GenBank/DDBJ whole genome shotgun (WGS) entry which is preliminary data.</text>
</comment>
<gene>
    <name evidence="1" type="ORF">P4O66_003021</name>
</gene>
<reference evidence="1" key="1">
    <citation type="submission" date="2023-03" db="EMBL/GenBank/DDBJ databases">
        <title>Electrophorus voltai genome.</title>
        <authorList>
            <person name="Bian C."/>
        </authorList>
    </citation>
    <scope>NUCLEOTIDE SEQUENCE</scope>
    <source>
        <strain evidence="1">CB-2022</strain>
        <tissue evidence="1">Muscle</tissue>
    </source>
</reference>
<keyword evidence="2" id="KW-1185">Reference proteome</keyword>
<evidence type="ECO:0000313" key="2">
    <source>
        <dbReference type="Proteomes" id="UP001239994"/>
    </source>
</evidence>
<dbReference type="AlphaFoldDB" id="A0AAD8YVR4"/>
<sequence length="98" mass="11371">MERKLLVAFYKATSESILSYCISVWYDGCLAVGKKALQRVVEMAEKNHNNKRTADNHLIRSHQFELQGLKVRFTTIEKGSYKFQHLKKVGQKYYVSNG</sequence>
<evidence type="ECO:0000313" key="1">
    <source>
        <dbReference type="EMBL" id="KAK1786575.1"/>
    </source>
</evidence>
<dbReference type="EMBL" id="JAROKS010000024">
    <property type="protein sequence ID" value="KAK1786575.1"/>
    <property type="molecule type" value="Genomic_DNA"/>
</dbReference>
<organism evidence="1 2">
    <name type="scientific">Electrophorus voltai</name>
    <dbReference type="NCBI Taxonomy" id="2609070"/>
    <lineage>
        <taxon>Eukaryota</taxon>
        <taxon>Metazoa</taxon>
        <taxon>Chordata</taxon>
        <taxon>Craniata</taxon>
        <taxon>Vertebrata</taxon>
        <taxon>Euteleostomi</taxon>
        <taxon>Actinopterygii</taxon>
        <taxon>Neopterygii</taxon>
        <taxon>Teleostei</taxon>
        <taxon>Ostariophysi</taxon>
        <taxon>Gymnotiformes</taxon>
        <taxon>Gymnotoidei</taxon>
        <taxon>Gymnotidae</taxon>
        <taxon>Electrophorus</taxon>
    </lineage>
</organism>
<protein>
    <submittedName>
        <fullName evidence="1">Uncharacterized protein</fullName>
    </submittedName>
</protein>
<dbReference type="Proteomes" id="UP001239994">
    <property type="component" value="Unassembled WGS sequence"/>
</dbReference>
<proteinExistence type="predicted"/>